<evidence type="ECO:0000256" key="1">
    <source>
        <dbReference type="SAM" id="MobiDB-lite"/>
    </source>
</evidence>
<proteinExistence type="predicted"/>
<dbReference type="Proteomes" id="UP001303046">
    <property type="component" value="Unassembled WGS sequence"/>
</dbReference>
<feature type="region of interest" description="Disordered" evidence="1">
    <location>
        <begin position="1"/>
        <end position="22"/>
    </location>
</feature>
<sequence length="127" mass="14316">MPDENRNERMNESEMKNNARKDFWRTLVTTNEIIERPTAATRPPRRRDEYHFEGTTVAATTEPTPTVDSSLLLLVFAENSVSTAAAGQPDRVRQLAAAIREKRPRRVAIQLLQDGESLQPLAGNSRT</sequence>
<evidence type="ECO:0000313" key="2">
    <source>
        <dbReference type="EMBL" id="KAK6737805.1"/>
    </source>
</evidence>
<evidence type="ECO:0000313" key="3">
    <source>
        <dbReference type="Proteomes" id="UP001303046"/>
    </source>
</evidence>
<comment type="caution">
    <text evidence="2">The sequence shown here is derived from an EMBL/GenBank/DDBJ whole genome shotgun (WGS) entry which is preliminary data.</text>
</comment>
<keyword evidence="3" id="KW-1185">Reference proteome</keyword>
<protein>
    <submittedName>
        <fullName evidence="2">Uncharacterized protein</fullName>
    </submittedName>
</protein>
<dbReference type="EMBL" id="JAVFWL010000002">
    <property type="protein sequence ID" value="KAK6737805.1"/>
    <property type="molecule type" value="Genomic_DNA"/>
</dbReference>
<reference evidence="2 3" key="1">
    <citation type="submission" date="2023-08" db="EMBL/GenBank/DDBJ databases">
        <title>A Necator americanus chromosomal reference genome.</title>
        <authorList>
            <person name="Ilik V."/>
            <person name="Petrzelkova K.J."/>
            <person name="Pardy F."/>
            <person name="Fuh T."/>
            <person name="Niatou-Singa F.S."/>
            <person name="Gouil Q."/>
            <person name="Baker L."/>
            <person name="Ritchie M.E."/>
            <person name="Jex A.R."/>
            <person name="Gazzola D."/>
            <person name="Li H."/>
            <person name="Toshio Fujiwara R."/>
            <person name="Zhan B."/>
            <person name="Aroian R.V."/>
            <person name="Pafco B."/>
            <person name="Schwarz E.M."/>
        </authorList>
    </citation>
    <scope>NUCLEOTIDE SEQUENCE [LARGE SCALE GENOMIC DNA]</scope>
    <source>
        <strain evidence="2 3">Aroian</strain>
        <tissue evidence="2">Whole animal</tissue>
    </source>
</reference>
<gene>
    <name evidence="2" type="primary">Necator_chrII.g7903</name>
    <name evidence="2" type="ORF">RB195_020109</name>
</gene>
<accession>A0ABR1CK29</accession>
<name>A0ABR1CK29_NECAM</name>
<organism evidence="2 3">
    <name type="scientific">Necator americanus</name>
    <name type="common">Human hookworm</name>
    <dbReference type="NCBI Taxonomy" id="51031"/>
    <lineage>
        <taxon>Eukaryota</taxon>
        <taxon>Metazoa</taxon>
        <taxon>Ecdysozoa</taxon>
        <taxon>Nematoda</taxon>
        <taxon>Chromadorea</taxon>
        <taxon>Rhabditida</taxon>
        <taxon>Rhabditina</taxon>
        <taxon>Rhabditomorpha</taxon>
        <taxon>Strongyloidea</taxon>
        <taxon>Ancylostomatidae</taxon>
        <taxon>Bunostominae</taxon>
        <taxon>Necator</taxon>
    </lineage>
</organism>